<evidence type="ECO:0000313" key="5">
    <source>
        <dbReference type="EMBL" id="CAJ1378313.1"/>
    </source>
</evidence>
<dbReference type="InterPro" id="IPR023210">
    <property type="entry name" value="NADP_OxRdtase_dom"/>
</dbReference>
<dbReference type="InterPro" id="IPR018170">
    <property type="entry name" value="Aldo/ket_reductase_CS"/>
</dbReference>
<gene>
    <name evidence="5" type="ORF">EVOR1521_LOCUS6882</name>
</gene>
<dbReference type="SUPFAM" id="SSF51430">
    <property type="entry name" value="NAD(P)-linked oxidoreductase"/>
    <property type="match status" value="1"/>
</dbReference>
<dbReference type="Pfam" id="PF00248">
    <property type="entry name" value="Aldo_ket_red"/>
    <property type="match status" value="1"/>
</dbReference>
<evidence type="ECO:0000256" key="2">
    <source>
        <dbReference type="ARBA" id="ARBA00022857"/>
    </source>
</evidence>
<keyword evidence="2" id="KW-0521">NADP</keyword>
<feature type="non-terminal residue" evidence="5">
    <location>
        <position position="1"/>
    </location>
</feature>
<dbReference type="AlphaFoldDB" id="A0AA36MS91"/>
<reference evidence="5" key="1">
    <citation type="submission" date="2023-08" db="EMBL/GenBank/DDBJ databases">
        <authorList>
            <person name="Chen Y."/>
            <person name="Shah S."/>
            <person name="Dougan E. K."/>
            <person name="Thang M."/>
            <person name="Chan C."/>
        </authorList>
    </citation>
    <scope>NUCLEOTIDE SEQUENCE</scope>
</reference>
<dbReference type="PROSITE" id="PS00063">
    <property type="entry name" value="ALDOKETO_REDUCTASE_3"/>
    <property type="match status" value="1"/>
</dbReference>
<dbReference type="PANTHER" id="PTHR43827:SF3">
    <property type="entry name" value="NADP-DEPENDENT OXIDOREDUCTASE DOMAIN-CONTAINING PROTEIN"/>
    <property type="match status" value="1"/>
</dbReference>
<evidence type="ECO:0000313" key="6">
    <source>
        <dbReference type="Proteomes" id="UP001178507"/>
    </source>
</evidence>
<dbReference type="InterPro" id="IPR036812">
    <property type="entry name" value="NAD(P)_OxRdtase_dom_sf"/>
</dbReference>
<sequence length="127" mass="14067">VHPLYQPSETIQFCRDQGIVVEAYSPLGGGSASNQAKATGGELDGTRLLLTHPVVLSAAAKAQKSAAQVLLRWALQQDFLVIPRSSQPQRIRENLQVFDFRLSEEEMKAISEIGRDQKFCWDPKTVS</sequence>
<protein>
    <recommendedName>
        <fullName evidence="4">NADP-dependent oxidoreductase domain-containing protein</fullName>
    </recommendedName>
</protein>
<keyword evidence="6" id="KW-1185">Reference proteome</keyword>
<dbReference type="Gene3D" id="3.20.20.100">
    <property type="entry name" value="NADP-dependent oxidoreductase domain"/>
    <property type="match status" value="1"/>
</dbReference>
<evidence type="ECO:0000256" key="1">
    <source>
        <dbReference type="ARBA" id="ARBA00007905"/>
    </source>
</evidence>
<dbReference type="GO" id="GO:0016616">
    <property type="term" value="F:oxidoreductase activity, acting on the CH-OH group of donors, NAD or NADP as acceptor"/>
    <property type="evidence" value="ECO:0007669"/>
    <property type="project" value="UniProtKB-ARBA"/>
</dbReference>
<proteinExistence type="inferred from homology"/>
<evidence type="ECO:0000256" key="3">
    <source>
        <dbReference type="ARBA" id="ARBA00023002"/>
    </source>
</evidence>
<dbReference type="EMBL" id="CAUJNA010000532">
    <property type="protein sequence ID" value="CAJ1378313.1"/>
    <property type="molecule type" value="Genomic_DNA"/>
</dbReference>
<name>A0AA36MS91_9DINO</name>
<comment type="similarity">
    <text evidence="1">Belongs to the aldo/keto reductase family.</text>
</comment>
<evidence type="ECO:0000259" key="4">
    <source>
        <dbReference type="Pfam" id="PF00248"/>
    </source>
</evidence>
<feature type="domain" description="NADP-dependent oxidoreductase" evidence="4">
    <location>
        <begin position="4"/>
        <end position="113"/>
    </location>
</feature>
<comment type="caution">
    <text evidence="5">The sequence shown here is derived from an EMBL/GenBank/DDBJ whole genome shotgun (WGS) entry which is preliminary data.</text>
</comment>
<accession>A0AA36MS91</accession>
<organism evidence="5 6">
    <name type="scientific">Effrenium voratum</name>
    <dbReference type="NCBI Taxonomy" id="2562239"/>
    <lineage>
        <taxon>Eukaryota</taxon>
        <taxon>Sar</taxon>
        <taxon>Alveolata</taxon>
        <taxon>Dinophyceae</taxon>
        <taxon>Suessiales</taxon>
        <taxon>Symbiodiniaceae</taxon>
        <taxon>Effrenium</taxon>
    </lineage>
</organism>
<keyword evidence="3" id="KW-0560">Oxidoreductase</keyword>
<dbReference type="InterPro" id="IPR020471">
    <property type="entry name" value="AKR"/>
</dbReference>
<dbReference type="PANTHER" id="PTHR43827">
    <property type="entry name" value="2,5-DIKETO-D-GLUCONIC ACID REDUCTASE"/>
    <property type="match status" value="1"/>
</dbReference>
<dbReference type="Proteomes" id="UP001178507">
    <property type="component" value="Unassembled WGS sequence"/>
</dbReference>